<sequence length="52" mass="5856">MKSKTLAERAAWAFDRGEMELTSSTRVLGWRPRPTDDVIVETGRSLREGGYA</sequence>
<protein>
    <submittedName>
        <fullName evidence="1">Uncharacterized protein</fullName>
    </submittedName>
</protein>
<dbReference type="EMBL" id="BOOA01000056">
    <property type="protein sequence ID" value="GIH27451.1"/>
    <property type="molecule type" value="Genomic_DNA"/>
</dbReference>
<evidence type="ECO:0000313" key="1">
    <source>
        <dbReference type="EMBL" id="GIH27451.1"/>
    </source>
</evidence>
<keyword evidence="2" id="KW-1185">Reference proteome</keyword>
<comment type="caution">
    <text evidence="1">The sequence shown here is derived from an EMBL/GenBank/DDBJ whole genome shotgun (WGS) entry which is preliminary data.</text>
</comment>
<name>A0A919UML0_9ACTN</name>
<organism evidence="1 2">
    <name type="scientific">Acrocarpospora phusangensis</name>
    <dbReference type="NCBI Taxonomy" id="1070424"/>
    <lineage>
        <taxon>Bacteria</taxon>
        <taxon>Bacillati</taxon>
        <taxon>Actinomycetota</taxon>
        <taxon>Actinomycetes</taxon>
        <taxon>Streptosporangiales</taxon>
        <taxon>Streptosporangiaceae</taxon>
        <taxon>Acrocarpospora</taxon>
    </lineage>
</organism>
<gene>
    <name evidence="1" type="ORF">Aph01nite_57610</name>
</gene>
<dbReference type="Proteomes" id="UP000640052">
    <property type="component" value="Unassembled WGS sequence"/>
</dbReference>
<dbReference type="AlphaFoldDB" id="A0A919UML0"/>
<reference evidence="1" key="1">
    <citation type="submission" date="2021-01" db="EMBL/GenBank/DDBJ databases">
        <title>Whole genome shotgun sequence of Acrocarpospora phusangensis NBRC 108782.</title>
        <authorList>
            <person name="Komaki H."/>
            <person name="Tamura T."/>
        </authorList>
    </citation>
    <scope>NUCLEOTIDE SEQUENCE</scope>
    <source>
        <strain evidence="1">NBRC 108782</strain>
    </source>
</reference>
<dbReference type="RefSeq" id="WP_204044110.1">
    <property type="nucleotide sequence ID" value="NZ_BOOA01000056.1"/>
</dbReference>
<proteinExistence type="predicted"/>
<evidence type="ECO:0000313" key="2">
    <source>
        <dbReference type="Proteomes" id="UP000640052"/>
    </source>
</evidence>
<accession>A0A919UML0</accession>